<keyword evidence="2" id="KW-1185">Reference proteome</keyword>
<name>A0A8X8VW99_SALSN</name>
<evidence type="ECO:0000313" key="1">
    <source>
        <dbReference type="EMBL" id="KAG6383584.1"/>
    </source>
</evidence>
<dbReference type="PANTHER" id="PTHR33108:SF2">
    <property type="entry name" value="OS03G0665700 PROTEIN"/>
    <property type="match status" value="1"/>
</dbReference>
<evidence type="ECO:0000313" key="2">
    <source>
        <dbReference type="Proteomes" id="UP000298416"/>
    </source>
</evidence>
<sequence>MEIEVVKCECCGLKEECTEEYINKVKAKFEGKWLCGLCSEAVRDEVKKQSETITLNCLANDRFQKDSMEEDKDRLVETDRLERGLLLDRAPDSGQFNNDDDEELPPLYIASFPKPKRISASACSCSFICLYTEEGAEHDEEVELVELPDVSGGGGDR</sequence>
<accession>A0A8X8VW99</accession>
<dbReference type="PANTHER" id="PTHR33108">
    <property type="entry name" value="OS01G0745000 PROTEIN"/>
    <property type="match status" value="1"/>
</dbReference>
<reference evidence="1" key="1">
    <citation type="submission" date="2018-01" db="EMBL/GenBank/DDBJ databases">
        <authorList>
            <person name="Mao J.F."/>
        </authorList>
    </citation>
    <scope>NUCLEOTIDE SEQUENCE</scope>
    <source>
        <strain evidence="1">Huo1</strain>
        <tissue evidence="1">Leaf</tissue>
    </source>
</reference>
<protein>
    <submittedName>
        <fullName evidence="1">Uncharacterized protein</fullName>
    </submittedName>
</protein>
<dbReference type="InterPro" id="IPR012876">
    <property type="entry name" value="DUF1677_pln"/>
</dbReference>
<proteinExistence type="predicted"/>
<dbReference type="EMBL" id="PNBA02000504">
    <property type="protein sequence ID" value="KAG6383584.1"/>
    <property type="molecule type" value="Genomic_DNA"/>
</dbReference>
<dbReference type="AlphaFoldDB" id="A0A8X8VW99"/>
<dbReference type="Proteomes" id="UP000298416">
    <property type="component" value="Unassembled WGS sequence"/>
</dbReference>
<gene>
    <name evidence="1" type="ORF">SASPL_156658</name>
</gene>
<dbReference type="Pfam" id="PF07911">
    <property type="entry name" value="DUF1677"/>
    <property type="match status" value="1"/>
</dbReference>
<comment type="caution">
    <text evidence="1">The sequence shown here is derived from an EMBL/GenBank/DDBJ whole genome shotgun (WGS) entry which is preliminary data.</text>
</comment>
<reference evidence="1" key="2">
    <citation type="submission" date="2020-08" db="EMBL/GenBank/DDBJ databases">
        <title>Plant Genome Project.</title>
        <authorList>
            <person name="Zhang R.-G."/>
        </authorList>
    </citation>
    <scope>NUCLEOTIDE SEQUENCE</scope>
    <source>
        <strain evidence="1">Huo1</strain>
        <tissue evidence="1">Leaf</tissue>
    </source>
</reference>
<organism evidence="1">
    <name type="scientific">Salvia splendens</name>
    <name type="common">Scarlet sage</name>
    <dbReference type="NCBI Taxonomy" id="180675"/>
    <lineage>
        <taxon>Eukaryota</taxon>
        <taxon>Viridiplantae</taxon>
        <taxon>Streptophyta</taxon>
        <taxon>Embryophyta</taxon>
        <taxon>Tracheophyta</taxon>
        <taxon>Spermatophyta</taxon>
        <taxon>Magnoliopsida</taxon>
        <taxon>eudicotyledons</taxon>
        <taxon>Gunneridae</taxon>
        <taxon>Pentapetalae</taxon>
        <taxon>asterids</taxon>
        <taxon>lamiids</taxon>
        <taxon>Lamiales</taxon>
        <taxon>Lamiaceae</taxon>
        <taxon>Nepetoideae</taxon>
        <taxon>Mentheae</taxon>
        <taxon>Salviinae</taxon>
        <taxon>Salvia</taxon>
        <taxon>Salvia subgen. Calosphace</taxon>
        <taxon>core Calosphace</taxon>
    </lineage>
</organism>